<protein>
    <submittedName>
        <fullName evidence="1">Uncharacterized protein</fullName>
    </submittedName>
</protein>
<organism evidence="1 2">
    <name type="scientific">Romboutsia timonensis</name>
    <dbReference type="NCBI Taxonomy" id="1776391"/>
    <lineage>
        <taxon>Bacteria</taxon>
        <taxon>Bacillati</taxon>
        <taxon>Bacillota</taxon>
        <taxon>Clostridia</taxon>
        <taxon>Peptostreptococcales</taxon>
        <taxon>Peptostreptococcaceae</taxon>
        <taxon>Romboutsia</taxon>
    </lineage>
</organism>
<dbReference type="EMBL" id="DYUB01000151">
    <property type="protein sequence ID" value="HJG96357.1"/>
    <property type="molecule type" value="Genomic_DNA"/>
</dbReference>
<comment type="caution">
    <text evidence="1">The sequence shown here is derived from an EMBL/GenBank/DDBJ whole genome shotgun (WGS) entry which is preliminary data.</text>
</comment>
<gene>
    <name evidence="1" type="ORF">K8V90_04555</name>
</gene>
<accession>A0A921SZ99</accession>
<name>A0A921SZ99_9FIRM</name>
<sequence>MDIKKCKYKIIIDTREKKIQNHILNKFEEGFENKPSHHDMYRGKKSTYSEPINYYIQEKGLKVGDYT</sequence>
<evidence type="ECO:0000313" key="1">
    <source>
        <dbReference type="EMBL" id="HJG96357.1"/>
    </source>
</evidence>
<dbReference type="AlphaFoldDB" id="A0A921SZ99"/>
<proteinExistence type="predicted"/>
<dbReference type="Proteomes" id="UP000776700">
    <property type="component" value="Unassembled WGS sequence"/>
</dbReference>
<reference evidence="1" key="1">
    <citation type="journal article" date="2021" name="PeerJ">
        <title>Extensive microbial diversity within the chicken gut microbiome revealed by metagenomics and culture.</title>
        <authorList>
            <person name="Gilroy R."/>
            <person name="Ravi A."/>
            <person name="Getino M."/>
            <person name="Pursley I."/>
            <person name="Horton D.L."/>
            <person name="Alikhan N.F."/>
            <person name="Baker D."/>
            <person name="Gharbi K."/>
            <person name="Hall N."/>
            <person name="Watson M."/>
            <person name="Adriaenssens E.M."/>
            <person name="Foster-Nyarko E."/>
            <person name="Jarju S."/>
            <person name="Secka A."/>
            <person name="Antonio M."/>
            <person name="Oren A."/>
            <person name="Chaudhuri R.R."/>
            <person name="La Ragione R."/>
            <person name="Hildebrand F."/>
            <person name="Pallen M.J."/>
        </authorList>
    </citation>
    <scope>NUCLEOTIDE SEQUENCE</scope>
    <source>
        <strain evidence="1">1277</strain>
    </source>
</reference>
<feature type="non-terminal residue" evidence="1">
    <location>
        <position position="67"/>
    </location>
</feature>
<reference evidence="1" key="2">
    <citation type="submission" date="2021-09" db="EMBL/GenBank/DDBJ databases">
        <authorList>
            <person name="Gilroy R."/>
        </authorList>
    </citation>
    <scope>NUCLEOTIDE SEQUENCE</scope>
    <source>
        <strain evidence="1">1277</strain>
    </source>
</reference>
<evidence type="ECO:0000313" key="2">
    <source>
        <dbReference type="Proteomes" id="UP000776700"/>
    </source>
</evidence>